<sequence>MRPIHKARLDKTRPVLVLTRELARPAMASVTVAPITSTVRGLSTEVPVGPANGLANACAVSCDNIQTIPASVLGEFIGFLGDEQEPALAEAICKAFDLDT</sequence>
<dbReference type="EMBL" id="VOMB01000023">
    <property type="protein sequence ID" value="MBU9766472.1"/>
    <property type="molecule type" value="Genomic_DNA"/>
</dbReference>
<accession>A0ABS6KSC4</accession>
<dbReference type="RefSeq" id="WP_217160325.1">
    <property type="nucleotide sequence ID" value="NZ_VOMB01000023.1"/>
</dbReference>
<dbReference type="InterPro" id="IPR003477">
    <property type="entry name" value="PemK-like"/>
</dbReference>
<keyword evidence="2" id="KW-1185">Reference proteome</keyword>
<evidence type="ECO:0000313" key="2">
    <source>
        <dbReference type="Proteomes" id="UP000812982"/>
    </source>
</evidence>
<dbReference type="Pfam" id="PF02452">
    <property type="entry name" value="PemK_toxin"/>
    <property type="match status" value="1"/>
</dbReference>
<dbReference type="PANTHER" id="PTHR33988">
    <property type="entry name" value="ENDORIBONUCLEASE MAZF-RELATED"/>
    <property type="match status" value="1"/>
</dbReference>
<reference evidence="1 2" key="1">
    <citation type="journal article" date="2021" name="Sci. Rep.">
        <title>Phenotypic and genomic hallmarks of a novel, potentially pathogenic rapidly growing Mycobacterium species related to the Mycobacterium fortuitum complex.</title>
        <authorList>
            <person name="Gharbi R."/>
            <person name="Khanna V."/>
            <person name="Frigui W."/>
            <person name="Mhenni B."/>
            <person name="Brosch R."/>
            <person name="Mardassi H."/>
        </authorList>
    </citation>
    <scope>NUCLEOTIDE SEQUENCE [LARGE SCALE GENOMIC DNA]</scope>
    <source>
        <strain evidence="1 2">TNTM28</strain>
    </source>
</reference>
<dbReference type="PANTHER" id="PTHR33988:SF2">
    <property type="entry name" value="ENDORIBONUCLEASE MAZF"/>
    <property type="match status" value="1"/>
</dbReference>
<gene>
    <name evidence="1" type="ORF">FR943_21830</name>
</gene>
<evidence type="ECO:0000313" key="1">
    <source>
        <dbReference type="EMBL" id="MBU9766472.1"/>
    </source>
</evidence>
<comment type="caution">
    <text evidence="1">The sequence shown here is derived from an EMBL/GenBank/DDBJ whole genome shotgun (WGS) entry which is preliminary data.</text>
</comment>
<dbReference type="Proteomes" id="UP000812982">
    <property type="component" value="Unassembled WGS sequence"/>
</dbReference>
<protein>
    <submittedName>
        <fullName evidence="1">Type II toxin-antitoxin system PemK/MazF family toxin</fullName>
    </submittedName>
</protein>
<name>A0ABS6KSC4_9MYCO</name>
<organism evidence="1 2">
    <name type="scientific">[Mycobacterium] fortunisiensis</name>
    <dbReference type="NCBI Taxonomy" id="2600579"/>
    <lineage>
        <taxon>Bacteria</taxon>
        <taxon>Bacillati</taxon>
        <taxon>Actinomycetota</taxon>
        <taxon>Actinomycetes</taxon>
        <taxon>Mycobacteriales</taxon>
        <taxon>Mycobacteriaceae</taxon>
        <taxon>Mycolicibacterium</taxon>
    </lineage>
</organism>
<proteinExistence type="predicted"/>